<dbReference type="Pfam" id="PF00560">
    <property type="entry name" value="LRR_1"/>
    <property type="match status" value="7"/>
</dbReference>
<evidence type="ECO:0000256" key="23">
    <source>
        <dbReference type="SAM" id="Phobius"/>
    </source>
</evidence>
<proteinExistence type="inferred from homology"/>
<dbReference type="InterPro" id="IPR017441">
    <property type="entry name" value="Protein_kinase_ATP_BS"/>
</dbReference>
<dbReference type="Pfam" id="PF07714">
    <property type="entry name" value="PK_Tyr_Ser-Thr"/>
    <property type="match status" value="1"/>
</dbReference>
<evidence type="ECO:0000256" key="17">
    <source>
        <dbReference type="ARBA" id="ARBA00023136"/>
    </source>
</evidence>
<comment type="similarity">
    <text evidence="2">Belongs to the protein kinase superfamily. Ser/Thr protein kinase family.</text>
</comment>
<keyword evidence="15 22" id="KW-0067">ATP-binding</keyword>
<dbReference type="FunFam" id="3.30.200.20:FF:000432">
    <property type="entry name" value="LRR receptor-like serine/threonine-protein kinase EFR"/>
    <property type="match status" value="1"/>
</dbReference>
<dbReference type="Proteomes" id="UP000026915">
    <property type="component" value="Chromosome 10"/>
</dbReference>
<keyword evidence="6" id="KW-0723">Serine/threonine-protein kinase</keyword>
<organism evidence="25 26">
    <name type="scientific">Theobroma cacao</name>
    <name type="common">Cacao</name>
    <name type="synonym">Cocoa</name>
    <dbReference type="NCBI Taxonomy" id="3641"/>
    <lineage>
        <taxon>Eukaryota</taxon>
        <taxon>Viridiplantae</taxon>
        <taxon>Streptophyta</taxon>
        <taxon>Embryophyta</taxon>
        <taxon>Tracheophyta</taxon>
        <taxon>Spermatophyta</taxon>
        <taxon>Magnoliopsida</taxon>
        <taxon>eudicotyledons</taxon>
        <taxon>Gunneridae</taxon>
        <taxon>Pentapetalae</taxon>
        <taxon>rosids</taxon>
        <taxon>malvids</taxon>
        <taxon>Malvales</taxon>
        <taxon>Malvaceae</taxon>
        <taxon>Byttnerioideae</taxon>
        <taxon>Theobroma</taxon>
    </lineage>
</organism>
<dbReference type="GO" id="GO:0005886">
    <property type="term" value="C:plasma membrane"/>
    <property type="evidence" value="ECO:0007669"/>
    <property type="project" value="UniProtKB-SubCell"/>
</dbReference>
<keyword evidence="26" id="KW-1185">Reference proteome</keyword>
<evidence type="ECO:0000313" key="26">
    <source>
        <dbReference type="Proteomes" id="UP000026915"/>
    </source>
</evidence>
<dbReference type="SUPFAM" id="SSF56112">
    <property type="entry name" value="Protein kinase-like (PK-like)"/>
    <property type="match status" value="1"/>
</dbReference>
<evidence type="ECO:0000256" key="3">
    <source>
        <dbReference type="ARBA" id="ARBA00009592"/>
    </source>
</evidence>
<keyword evidence="14 25" id="KW-0418">Kinase</keyword>
<evidence type="ECO:0000256" key="16">
    <source>
        <dbReference type="ARBA" id="ARBA00022989"/>
    </source>
</evidence>
<keyword evidence="12" id="KW-0677">Repeat</keyword>
<dbReference type="InterPro" id="IPR001611">
    <property type="entry name" value="Leu-rich_rpt"/>
</dbReference>
<evidence type="ECO:0000256" key="21">
    <source>
        <dbReference type="ARBA" id="ARBA00048679"/>
    </source>
</evidence>
<dbReference type="InterPro" id="IPR013210">
    <property type="entry name" value="LRR_N_plant-typ"/>
</dbReference>
<dbReference type="Gene3D" id="3.80.10.10">
    <property type="entry name" value="Ribonuclease Inhibitor"/>
    <property type="match status" value="4"/>
</dbReference>
<dbReference type="InterPro" id="IPR051716">
    <property type="entry name" value="Plant_RL_S/T_kinase"/>
</dbReference>
<evidence type="ECO:0000256" key="8">
    <source>
        <dbReference type="ARBA" id="ARBA00022614"/>
    </source>
</evidence>
<evidence type="ECO:0000256" key="15">
    <source>
        <dbReference type="ARBA" id="ARBA00022840"/>
    </source>
</evidence>
<evidence type="ECO:0000256" key="14">
    <source>
        <dbReference type="ARBA" id="ARBA00022777"/>
    </source>
</evidence>
<dbReference type="InterPro" id="IPR001245">
    <property type="entry name" value="Ser-Thr/Tyr_kinase_cat_dom"/>
</dbReference>
<dbReference type="Gene3D" id="3.30.200.20">
    <property type="entry name" value="Phosphorylase Kinase, domain 1"/>
    <property type="match status" value="1"/>
</dbReference>
<dbReference type="HOGENOM" id="CLU_000288_22_0_1"/>
<comment type="similarity">
    <text evidence="3">Belongs to the RLP family.</text>
</comment>
<dbReference type="Pfam" id="PF08263">
    <property type="entry name" value="LRRNT_2"/>
    <property type="match status" value="1"/>
</dbReference>
<comment type="subcellular location">
    <subcellularLocation>
        <location evidence="1">Cell membrane</location>
        <topology evidence="1">Single-pass type I membrane protein</topology>
    </subcellularLocation>
</comment>
<dbReference type="FunFam" id="3.80.10.10:FF:000288">
    <property type="entry name" value="LRR receptor-like serine/threonine-protein kinase EFR"/>
    <property type="match status" value="1"/>
</dbReference>
<dbReference type="PROSITE" id="PS00107">
    <property type="entry name" value="PROTEIN_KINASE_ATP"/>
    <property type="match status" value="1"/>
</dbReference>
<comment type="catalytic activity">
    <reaction evidence="20">
        <text>L-threonyl-[protein] + ATP = O-phospho-L-threonyl-[protein] + ADP + H(+)</text>
        <dbReference type="Rhea" id="RHEA:46608"/>
        <dbReference type="Rhea" id="RHEA-COMP:11060"/>
        <dbReference type="Rhea" id="RHEA-COMP:11605"/>
        <dbReference type="ChEBI" id="CHEBI:15378"/>
        <dbReference type="ChEBI" id="CHEBI:30013"/>
        <dbReference type="ChEBI" id="CHEBI:30616"/>
        <dbReference type="ChEBI" id="CHEBI:61977"/>
        <dbReference type="ChEBI" id="CHEBI:456216"/>
        <dbReference type="EC" id="2.7.11.1"/>
    </reaction>
</comment>
<feature type="domain" description="Protein kinase" evidence="24">
    <location>
        <begin position="721"/>
        <end position="1036"/>
    </location>
</feature>
<dbReference type="PANTHER" id="PTHR48053:SF37">
    <property type="entry name" value="LEUCINE-RICH REPEAT PROTEIN KINASE FAMILY PROTEIN"/>
    <property type="match status" value="1"/>
</dbReference>
<keyword evidence="10 23" id="KW-0812">Transmembrane</keyword>
<evidence type="ECO:0000256" key="10">
    <source>
        <dbReference type="ARBA" id="ARBA00022692"/>
    </source>
</evidence>
<dbReference type="FunFam" id="1.10.510.10:FF:000358">
    <property type="entry name" value="Putative leucine-rich repeat receptor-like serine/threonine-protein kinase"/>
    <property type="match status" value="1"/>
</dbReference>
<dbReference type="eggNOG" id="ENOG502QPYS">
    <property type="taxonomic scope" value="Eukaryota"/>
</dbReference>
<name>A0A061FL69_THECC</name>
<dbReference type="InterPro" id="IPR000719">
    <property type="entry name" value="Prot_kinase_dom"/>
</dbReference>
<evidence type="ECO:0000313" key="25">
    <source>
        <dbReference type="EMBL" id="EOY17836.1"/>
    </source>
</evidence>
<keyword evidence="11" id="KW-0732">Signal</keyword>
<keyword evidence="13 22" id="KW-0547">Nucleotide-binding</keyword>
<accession>A0A061FL69</accession>
<evidence type="ECO:0000256" key="18">
    <source>
        <dbReference type="ARBA" id="ARBA00023170"/>
    </source>
</evidence>
<evidence type="ECO:0000256" key="6">
    <source>
        <dbReference type="ARBA" id="ARBA00022527"/>
    </source>
</evidence>
<keyword evidence="5" id="KW-1003">Cell membrane</keyword>
<dbReference type="Pfam" id="PF13855">
    <property type="entry name" value="LRR_8"/>
    <property type="match status" value="1"/>
</dbReference>
<keyword evidence="17 23" id="KW-0472">Membrane</keyword>
<evidence type="ECO:0000256" key="1">
    <source>
        <dbReference type="ARBA" id="ARBA00004251"/>
    </source>
</evidence>
<comment type="catalytic activity">
    <reaction evidence="21">
        <text>L-seryl-[protein] + ATP = O-phospho-L-seryl-[protein] + ADP + H(+)</text>
        <dbReference type="Rhea" id="RHEA:17989"/>
        <dbReference type="Rhea" id="RHEA-COMP:9863"/>
        <dbReference type="Rhea" id="RHEA-COMP:11604"/>
        <dbReference type="ChEBI" id="CHEBI:15378"/>
        <dbReference type="ChEBI" id="CHEBI:29999"/>
        <dbReference type="ChEBI" id="CHEBI:30616"/>
        <dbReference type="ChEBI" id="CHEBI:83421"/>
        <dbReference type="ChEBI" id="CHEBI:456216"/>
        <dbReference type="EC" id="2.7.11.1"/>
    </reaction>
</comment>
<evidence type="ECO:0000256" key="7">
    <source>
        <dbReference type="ARBA" id="ARBA00022553"/>
    </source>
</evidence>
<dbReference type="FunFam" id="3.80.10.10:FF:001158">
    <property type="entry name" value="Leucine-rich repeat protein kinase family protein"/>
    <property type="match status" value="1"/>
</dbReference>
<dbReference type="PRINTS" id="PR00019">
    <property type="entry name" value="LEURICHRPT"/>
</dbReference>
<evidence type="ECO:0000256" key="12">
    <source>
        <dbReference type="ARBA" id="ARBA00022737"/>
    </source>
</evidence>
<protein>
    <recommendedName>
        <fullName evidence="4">non-specific serine/threonine protein kinase</fullName>
        <ecNumber evidence="4">2.7.11.1</ecNumber>
    </recommendedName>
</protein>
<keyword evidence="19" id="KW-0325">Glycoprotein</keyword>
<dbReference type="PROSITE" id="PS50011">
    <property type="entry name" value="PROTEIN_KINASE_DOM"/>
    <property type="match status" value="1"/>
</dbReference>
<keyword evidence="18" id="KW-0675">Receptor</keyword>
<dbReference type="SMART" id="SM00220">
    <property type="entry name" value="S_TKc"/>
    <property type="match status" value="1"/>
</dbReference>
<dbReference type="SMART" id="SM00369">
    <property type="entry name" value="LRR_TYP"/>
    <property type="match status" value="9"/>
</dbReference>
<evidence type="ECO:0000256" key="9">
    <source>
        <dbReference type="ARBA" id="ARBA00022679"/>
    </source>
</evidence>
<dbReference type="InterPro" id="IPR003591">
    <property type="entry name" value="Leu-rich_rpt_typical-subtyp"/>
</dbReference>
<dbReference type="OMA" id="LLACNIR"/>
<keyword evidence="7" id="KW-0597">Phosphoprotein</keyword>
<gene>
    <name evidence="25" type="ORF">TCM_042542</name>
</gene>
<evidence type="ECO:0000259" key="24">
    <source>
        <dbReference type="PROSITE" id="PS50011"/>
    </source>
</evidence>
<dbReference type="PANTHER" id="PTHR48053">
    <property type="entry name" value="LEUCINE RICH REPEAT FAMILY PROTEIN, EXPRESSED"/>
    <property type="match status" value="1"/>
</dbReference>
<feature type="transmembrane region" description="Helical" evidence="23">
    <location>
        <begin position="667"/>
        <end position="690"/>
    </location>
</feature>
<dbReference type="GO" id="GO:0004674">
    <property type="term" value="F:protein serine/threonine kinase activity"/>
    <property type="evidence" value="ECO:0007669"/>
    <property type="project" value="UniProtKB-KW"/>
</dbReference>
<dbReference type="InParanoid" id="A0A061FL69"/>
<evidence type="ECO:0000256" key="5">
    <source>
        <dbReference type="ARBA" id="ARBA00022475"/>
    </source>
</evidence>
<dbReference type="FunFam" id="3.80.10.10:FF:000275">
    <property type="entry name" value="Leucine-rich repeat receptor-like protein kinase"/>
    <property type="match status" value="1"/>
</dbReference>
<evidence type="ECO:0000256" key="20">
    <source>
        <dbReference type="ARBA" id="ARBA00047899"/>
    </source>
</evidence>
<dbReference type="GO" id="GO:0005524">
    <property type="term" value="F:ATP binding"/>
    <property type="evidence" value="ECO:0007669"/>
    <property type="project" value="UniProtKB-UniRule"/>
</dbReference>
<keyword evidence="8" id="KW-0433">Leucine-rich repeat</keyword>
<evidence type="ECO:0000256" key="22">
    <source>
        <dbReference type="PROSITE-ProRule" id="PRU10141"/>
    </source>
</evidence>
<dbReference type="EMBL" id="CM001888">
    <property type="protein sequence ID" value="EOY17836.1"/>
    <property type="molecule type" value="Genomic_DNA"/>
</dbReference>
<evidence type="ECO:0000256" key="11">
    <source>
        <dbReference type="ARBA" id="ARBA00022729"/>
    </source>
</evidence>
<feature type="binding site" evidence="22">
    <location>
        <position position="750"/>
    </location>
    <ligand>
        <name>ATP</name>
        <dbReference type="ChEBI" id="CHEBI:30616"/>
    </ligand>
</feature>
<sequence>MPQFICLMGLAGLRMEVPWALIFAVSLLLCCNSQGPYLIGPAKLVVNGNDTDRQALLEFKAKIAGDQLGVMRLWNDSVHFCQWHGVTCSSRHQRVTKLELRSLKLTGIITPYIGNLSFLKVLNLSNNGFSHGVPQEIGRLHRLEELILDKNPLGGQVPSNISGCSKLKRLYIGHCQLVGEIPGVLGLLYNLKYLGLSNNSLAGSIPPSLGNLSSLEIVYLSINDLSGTIPESLGQLRNLTVLSVPMNALSGIVPSSIFNLSNIRTLDIGSNQFQGSLPTDLGITIPYVETLYVSRNQFSGPFPLSISNASNLINLEFSFNKLVGKLPSFEKLDKLEWFTLTDNLLGSGEVNDLDFVCSLMNATSLVALEINYNNFGGVIPTCISNLSTNLIFFLLDGNEISGTFPVGIGNLINLEMLLAGSNQLSGSIPSTIQRLQKVQWLDLSNNSFSGSIPSSLGNLTMLLQLKLSQNNLKGTIPSSLSKCENLVLLDLSNNNLTGSIPPEVLGLSSLSLNLDLSSNYLTGVLPNEVGNLKNLGQLSVSQNRLSGVLPSSLGVCVRLEKLMVSENFFHGTIPSSFSSLRGLTVLDISHNNLSGEIPEFFANFTLQYLNLSYNDFEGMVPTGGVFNNASATSIEGNNKLCGGTPEFHLHGCNLKRSTRKSSSRLKLIIAIVFGLLGVTLVLLFLLVFWFRKRRKQPASTSPENSLLRLSYQSILKATDGFSSANLIGVGAYGSVYKGILQENEIVVAIKVLNLLNHKASRSFMAECEALRKIRHRNLVKVLTACSGVDYHGNDFKVLVYEFMSNGSLEDWLHSSIEIEADSKKSLNLYQRLNVAIDVACALDYLHHHCDQTSIVHCDLKPSNILLDDKMTGHVGDFGLVKFISEDTQNYSASQSSTLGLRGTIGYAPPEYGLGSEVSTYGDVYSYGILLLEIFTGKRPTDEMFKDGLNLHNLVKTALPERAVEMTDPILLQERVTGETVANTSDCNESSQSNKILLQCLNSIYEVGLTCSAELPTVRMNMSEVVAELCLIRNKLFPTKQRPERHIQSNHKVF</sequence>
<dbReference type="Gene3D" id="1.10.510.10">
    <property type="entry name" value="Transferase(Phosphotransferase) domain 1"/>
    <property type="match status" value="1"/>
</dbReference>
<dbReference type="Gramene" id="EOY17836">
    <property type="protein sequence ID" value="EOY17836"/>
    <property type="gene ID" value="TCM_042542"/>
</dbReference>
<dbReference type="InterPro" id="IPR008271">
    <property type="entry name" value="Ser/Thr_kinase_AS"/>
</dbReference>
<dbReference type="FunCoup" id="A0A061FL69">
    <property type="interactions" value="207"/>
</dbReference>
<evidence type="ECO:0000256" key="19">
    <source>
        <dbReference type="ARBA" id="ARBA00023180"/>
    </source>
</evidence>
<dbReference type="InterPro" id="IPR032675">
    <property type="entry name" value="LRR_dom_sf"/>
</dbReference>
<reference evidence="25 26" key="1">
    <citation type="journal article" date="2013" name="Genome Biol.">
        <title>The genome sequence of the most widely cultivated cacao type and its use to identify candidate genes regulating pod color.</title>
        <authorList>
            <person name="Motamayor J.C."/>
            <person name="Mockaitis K."/>
            <person name="Schmutz J."/>
            <person name="Haiminen N."/>
            <person name="Iii D.L."/>
            <person name="Cornejo O."/>
            <person name="Findley S.D."/>
            <person name="Zheng P."/>
            <person name="Utro F."/>
            <person name="Royaert S."/>
            <person name="Saski C."/>
            <person name="Jenkins J."/>
            <person name="Podicheti R."/>
            <person name="Zhao M."/>
            <person name="Scheffler B.E."/>
            <person name="Stack J.C."/>
            <person name="Feltus F.A."/>
            <person name="Mustiga G.M."/>
            <person name="Amores F."/>
            <person name="Phillips W."/>
            <person name="Marelli J.P."/>
            <person name="May G.D."/>
            <person name="Shapiro H."/>
            <person name="Ma J."/>
            <person name="Bustamante C.D."/>
            <person name="Schnell R.J."/>
            <person name="Main D."/>
            <person name="Gilbert D."/>
            <person name="Parida L."/>
            <person name="Kuhn D.N."/>
        </authorList>
    </citation>
    <scope>NUCLEOTIDE SEQUENCE [LARGE SCALE GENOMIC DNA]</scope>
    <source>
        <strain evidence="26">cv. Matina 1-6</strain>
    </source>
</reference>
<dbReference type="SUPFAM" id="SSF52058">
    <property type="entry name" value="L domain-like"/>
    <property type="match status" value="2"/>
</dbReference>
<evidence type="ECO:0000256" key="4">
    <source>
        <dbReference type="ARBA" id="ARBA00012513"/>
    </source>
</evidence>
<evidence type="ECO:0000256" key="13">
    <source>
        <dbReference type="ARBA" id="ARBA00022741"/>
    </source>
</evidence>
<keyword evidence="9" id="KW-0808">Transferase</keyword>
<dbReference type="AlphaFoldDB" id="A0A061FL69"/>
<evidence type="ECO:0000256" key="2">
    <source>
        <dbReference type="ARBA" id="ARBA00008684"/>
    </source>
</evidence>
<dbReference type="PROSITE" id="PS00108">
    <property type="entry name" value="PROTEIN_KINASE_ST"/>
    <property type="match status" value="1"/>
</dbReference>
<dbReference type="InterPro" id="IPR011009">
    <property type="entry name" value="Kinase-like_dom_sf"/>
</dbReference>
<keyword evidence="16 23" id="KW-1133">Transmembrane helix</keyword>
<dbReference type="EC" id="2.7.11.1" evidence="4"/>